<evidence type="ECO:0000313" key="3">
    <source>
        <dbReference type="Proteomes" id="UP000694540"/>
    </source>
</evidence>
<accession>A0A8C3YE71</accession>
<dbReference type="InterPro" id="IPR042158">
    <property type="entry name" value="PLCXD1/2/3"/>
</dbReference>
<evidence type="ECO:0000313" key="2">
    <source>
        <dbReference type="Ensembl" id="ENSCWAP00000005824.1"/>
    </source>
</evidence>
<dbReference type="Proteomes" id="UP000694540">
    <property type="component" value="Unplaced"/>
</dbReference>
<dbReference type="CDD" id="cd08616">
    <property type="entry name" value="PI-PLCXD1c"/>
    <property type="match status" value="1"/>
</dbReference>
<protein>
    <submittedName>
        <fullName evidence="2">Phosphatidylinositol specific phospholipase C X domain containing 1</fullName>
    </submittedName>
</protein>
<dbReference type="GeneTree" id="ENSGT00940000161625"/>
<dbReference type="AlphaFoldDB" id="A0A8C3YE71"/>
<evidence type="ECO:0000256" key="1">
    <source>
        <dbReference type="SAM" id="MobiDB-lite"/>
    </source>
</evidence>
<organism evidence="2 3">
    <name type="scientific">Catagonus wagneri</name>
    <name type="common">Chacoan peccary</name>
    <dbReference type="NCBI Taxonomy" id="51154"/>
    <lineage>
        <taxon>Eukaryota</taxon>
        <taxon>Metazoa</taxon>
        <taxon>Chordata</taxon>
        <taxon>Craniata</taxon>
        <taxon>Vertebrata</taxon>
        <taxon>Euteleostomi</taxon>
        <taxon>Mammalia</taxon>
        <taxon>Eutheria</taxon>
        <taxon>Laurasiatheria</taxon>
        <taxon>Artiodactyla</taxon>
        <taxon>Suina</taxon>
        <taxon>Tayassuidae</taxon>
        <taxon>Catagonus</taxon>
    </lineage>
</organism>
<dbReference type="SUPFAM" id="SSF51695">
    <property type="entry name" value="PLC-like phosphodiesterases"/>
    <property type="match status" value="1"/>
</dbReference>
<proteinExistence type="predicted"/>
<dbReference type="PANTHER" id="PTHR13593:SF24">
    <property type="entry name" value="PI-PLC X DOMAIN-CONTAINING PROTEIN 1"/>
    <property type="match status" value="1"/>
</dbReference>
<dbReference type="PANTHER" id="PTHR13593">
    <property type="match status" value="1"/>
</dbReference>
<feature type="compositionally biased region" description="Basic and acidic residues" evidence="1">
    <location>
        <begin position="209"/>
        <end position="232"/>
    </location>
</feature>
<dbReference type="Ensembl" id="ENSCWAT00000006293.1">
    <property type="protein sequence ID" value="ENSCWAP00000005824.1"/>
    <property type="gene ID" value="ENSCWAG00000004476.1"/>
</dbReference>
<dbReference type="Gene3D" id="3.20.20.190">
    <property type="entry name" value="Phosphatidylinositol (PI) phosphodiesterase"/>
    <property type="match status" value="1"/>
</dbReference>
<dbReference type="GO" id="GO:0006629">
    <property type="term" value="P:lipid metabolic process"/>
    <property type="evidence" value="ECO:0007669"/>
    <property type="project" value="InterPro"/>
</dbReference>
<reference evidence="2" key="2">
    <citation type="submission" date="2025-09" db="UniProtKB">
        <authorList>
            <consortium name="Ensembl"/>
        </authorList>
    </citation>
    <scope>IDENTIFICATION</scope>
</reference>
<name>A0A8C3YE71_9CETA</name>
<feature type="region of interest" description="Disordered" evidence="1">
    <location>
        <begin position="208"/>
        <end position="235"/>
    </location>
</feature>
<sequence length="320" mass="35477">MSHFREYLLSLSSVWGQNPMRFPHPLACCPTHRSWNPRTEAPGPQVCPDVSLGCPPGSHDTMTYCLNKKSPISHNESRLLQLLGKILPCVTLPVVLRWSTTQVLNVTEQLDAGVRYLDLRIAHVAEGSRRNLHFVHMVYTTALVEDTLTEISEWLENHPREVVVLACRDFEGVTEDLHEYLVACIKNVFGDMLCPRGVSMVTPSLRGSGEIRESEADTGRHREGWPRGRDCGHQPPPLSVPGGLFVAGINLTENLEYVLGHLAGSLERMTLPSLPYLDAWVRAQCPGPGARCTNIIAGDFIGADTFVSDVIRLNEKLLQG</sequence>
<dbReference type="GO" id="GO:0008081">
    <property type="term" value="F:phosphoric diester hydrolase activity"/>
    <property type="evidence" value="ECO:0007669"/>
    <property type="project" value="InterPro"/>
</dbReference>
<dbReference type="Pfam" id="PF26146">
    <property type="entry name" value="PI-PLC_X"/>
    <property type="match status" value="1"/>
</dbReference>
<dbReference type="PROSITE" id="PS50007">
    <property type="entry name" value="PIPLC_X_DOMAIN"/>
    <property type="match status" value="1"/>
</dbReference>
<dbReference type="InterPro" id="IPR017946">
    <property type="entry name" value="PLC-like_Pdiesterase_TIM-brl"/>
</dbReference>
<dbReference type="InterPro" id="IPR051057">
    <property type="entry name" value="PI-PLC_domain"/>
</dbReference>
<gene>
    <name evidence="2" type="primary">PLCXD1</name>
</gene>
<keyword evidence="3" id="KW-1185">Reference proteome</keyword>
<reference evidence="2" key="1">
    <citation type="submission" date="2025-08" db="UniProtKB">
        <authorList>
            <consortium name="Ensembl"/>
        </authorList>
    </citation>
    <scope>IDENTIFICATION</scope>
</reference>